<feature type="compositionally biased region" description="Basic and acidic residues" evidence="1">
    <location>
        <begin position="170"/>
        <end position="198"/>
    </location>
</feature>
<dbReference type="OrthoDB" id="6753773at2759"/>
<feature type="region of interest" description="Disordered" evidence="1">
    <location>
        <begin position="160"/>
        <end position="199"/>
    </location>
</feature>
<sequence>MLRRPPATIHSRNKRSNPETRYNILQSQSENYYSEIFPYGSKPVSEKTMLTVKDFENITTSKRNFYLVVNEIPDDQIGQTSKASTSERTIPSILSVEKPQTSEILDTVRSGESLIKHFDFDTSKYNGDTNKCVAFWRALMKTDIQPVKCTLIKAGTNWNRTEKQRRKAKEKGEKEGVKPKTERKEEEDNKEGEEKQTESDIQMWYRALVELQRRKMDEVAFAASSQQCKLCDQEEPYMEFKKRQGQKYSESELRDTEDIVCLNNWNPIKSKIKSTDSKSVKNIEVLHPTSSQQQKSSLKQKPDEVKALQPFSDLDSSSPKESVGSASHITYSTENTKKQHVIPEECDCRREICHCNKAWTRSDIMESGCDTTHSAKETDKQSATPKECGCRREICQCNKVSTRNDVIVTGSGCNTTHSVEEMAEENMTQNECECRREICHCNKVWTRNDGTTSTPIDSKGVDMTHPTLEDTKTPDTKAMHDSEREKAVLNQPMRKCTCGEKDCECDKTGEEELEKEVLPKCDICKDHCNCWEHKIKVSKQFIDDLRYEKHYTETKQDKACEHIIIKEVQEPKRFCIVCGHNDCHCNGPEQQAQHKYFQYIQFDDDVITLLLEQKEKLAKKEGSRPLLAKDSIPIPKQIYDENVCCALASKNIETAYKPDTPSKLSDTMKKLLITPEQRVKQIVNRKTHVLEIDKYGIPQVVKYADGKPGPKRATSDDILSISMEDVKTAK</sequence>
<organism evidence="2 3">
    <name type="scientific">Ignelater luminosus</name>
    <name type="common">Cucubano</name>
    <name type="synonym">Pyrophorus luminosus</name>
    <dbReference type="NCBI Taxonomy" id="2038154"/>
    <lineage>
        <taxon>Eukaryota</taxon>
        <taxon>Metazoa</taxon>
        <taxon>Ecdysozoa</taxon>
        <taxon>Arthropoda</taxon>
        <taxon>Hexapoda</taxon>
        <taxon>Insecta</taxon>
        <taxon>Pterygota</taxon>
        <taxon>Neoptera</taxon>
        <taxon>Endopterygota</taxon>
        <taxon>Coleoptera</taxon>
        <taxon>Polyphaga</taxon>
        <taxon>Elateriformia</taxon>
        <taxon>Elateroidea</taxon>
        <taxon>Elateridae</taxon>
        <taxon>Agrypninae</taxon>
        <taxon>Pyrophorini</taxon>
        <taxon>Ignelater</taxon>
    </lineage>
</organism>
<protein>
    <submittedName>
        <fullName evidence="2">Uncharacterized protein</fullName>
    </submittedName>
</protein>
<dbReference type="AlphaFoldDB" id="A0A8K0D3K5"/>
<feature type="compositionally biased region" description="Polar residues" evidence="1">
    <location>
        <begin position="314"/>
        <end position="331"/>
    </location>
</feature>
<proteinExistence type="predicted"/>
<feature type="region of interest" description="Disordered" evidence="1">
    <location>
        <begin position="452"/>
        <end position="481"/>
    </location>
</feature>
<evidence type="ECO:0000313" key="2">
    <source>
        <dbReference type="EMBL" id="KAF2896387.1"/>
    </source>
</evidence>
<reference evidence="2" key="1">
    <citation type="submission" date="2019-08" db="EMBL/GenBank/DDBJ databases">
        <title>The genome of the North American firefly Photinus pyralis.</title>
        <authorList>
            <consortium name="Photinus pyralis genome working group"/>
            <person name="Fallon T.R."/>
            <person name="Sander Lower S.E."/>
            <person name="Weng J.-K."/>
        </authorList>
    </citation>
    <scope>NUCLEOTIDE SEQUENCE</scope>
    <source>
        <strain evidence="2">TRF0915ILg1</strain>
        <tissue evidence="2">Whole body</tissue>
    </source>
</reference>
<accession>A0A8K0D3K5</accession>
<feature type="compositionally biased region" description="Basic and acidic residues" evidence="1">
    <location>
        <begin position="459"/>
        <end position="481"/>
    </location>
</feature>
<evidence type="ECO:0000256" key="1">
    <source>
        <dbReference type="SAM" id="MobiDB-lite"/>
    </source>
</evidence>
<gene>
    <name evidence="2" type="ORF">ILUMI_09787</name>
</gene>
<comment type="caution">
    <text evidence="2">The sequence shown here is derived from an EMBL/GenBank/DDBJ whole genome shotgun (WGS) entry which is preliminary data.</text>
</comment>
<name>A0A8K0D3K5_IGNLU</name>
<evidence type="ECO:0000313" key="3">
    <source>
        <dbReference type="Proteomes" id="UP000801492"/>
    </source>
</evidence>
<dbReference type="EMBL" id="VTPC01005158">
    <property type="protein sequence ID" value="KAF2896387.1"/>
    <property type="molecule type" value="Genomic_DNA"/>
</dbReference>
<feature type="region of interest" description="Disordered" evidence="1">
    <location>
        <begin position="309"/>
        <end position="331"/>
    </location>
</feature>
<keyword evidence="3" id="KW-1185">Reference proteome</keyword>
<dbReference type="Proteomes" id="UP000801492">
    <property type="component" value="Unassembled WGS sequence"/>
</dbReference>